<organism evidence="2 3">
    <name type="scientific">Trypanosoma cruzi marinkellei</name>
    <dbReference type="NCBI Taxonomy" id="85056"/>
    <lineage>
        <taxon>Eukaryota</taxon>
        <taxon>Discoba</taxon>
        <taxon>Euglenozoa</taxon>
        <taxon>Kinetoplastea</taxon>
        <taxon>Metakinetoplastina</taxon>
        <taxon>Trypanosomatida</taxon>
        <taxon>Trypanosomatidae</taxon>
        <taxon>Trypanosoma</taxon>
        <taxon>Schizotrypanum</taxon>
    </lineage>
</organism>
<feature type="transmembrane region" description="Helical" evidence="1">
    <location>
        <begin position="491"/>
        <end position="515"/>
    </location>
</feature>
<reference evidence="2 3" key="1">
    <citation type="journal article" date="2012" name="BMC Genomics">
        <title>Comparative genomic analysis of human infective Trypanosoma cruzi lineages with the bat-restricted subspecies T. cruzi marinkellei.</title>
        <authorList>
            <person name="Franzen O."/>
            <person name="Talavera-Lopez C."/>
            <person name="Ochaya S."/>
            <person name="Butler C.E."/>
            <person name="Messenger L.A."/>
            <person name="Lewis M.D."/>
            <person name="Llewellyn M.S."/>
            <person name="Marinkelle C.J."/>
            <person name="Tyler K.M."/>
            <person name="Miles M.A."/>
            <person name="Andersson B."/>
        </authorList>
    </citation>
    <scope>NUCLEOTIDE SEQUENCE [LARGE SCALE GENOMIC DNA]</scope>
    <source>
        <strain evidence="2 3">B7</strain>
    </source>
</reference>
<dbReference type="Proteomes" id="UP000007350">
    <property type="component" value="Unassembled WGS sequence"/>
</dbReference>
<keyword evidence="1" id="KW-1133">Transmembrane helix</keyword>
<protein>
    <submittedName>
        <fullName evidence="2">Uncharacterized protein</fullName>
    </submittedName>
</protein>
<name>K2N303_TRYCR</name>
<feature type="transmembrane region" description="Helical" evidence="1">
    <location>
        <begin position="380"/>
        <end position="407"/>
    </location>
</feature>
<feature type="transmembrane region" description="Helical" evidence="1">
    <location>
        <begin position="351"/>
        <end position="374"/>
    </location>
</feature>
<feature type="non-terminal residue" evidence="2">
    <location>
        <position position="1"/>
    </location>
</feature>
<evidence type="ECO:0000256" key="1">
    <source>
        <dbReference type="SAM" id="Phobius"/>
    </source>
</evidence>
<proteinExistence type="predicted"/>
<keyword evidence="1" id="KW-0812">Transmembrane</keyword>
<accession>K2N303</accession>
<comment type="caution">
    <text evidence="2">The sequence shown here is derived from an EMBL/GenBank/DDBJ whole genome shotgun (WGS) entry which is preliminary data.</text>
</comment>
<dbReference type="EMBL" id="AHKC01009909">
    <property type="protein sequence ID" value="EKF32319.1"/>
    <property type="molecule type" value="Genomic_DNA"/>
</dbReference>
<gene>
    <name evidence="2" type="ORF">MOQ_003834</name>
</gene>
<dbReference type="OrthoDB" id="266828at2759"/>
<evidence type="ECO:0000313" key="3">
    <source>
        <dbReference type="Proteomes" id="UP000007350"/>
    </source>
</evidence>
<dbReference type="AlphaFoldDB" id="K2N303"/>
<keyword evidence="3" id="KW-1185">Reference proteome</keyword>
<keyword evidence="1" id="KW-0472">Membrane</keyword>
<feature type="transmembrane region" description="Helical" evidence="1">
    <location>
        <begin position="451"/>
        <end position="471"/>
    </location>
</feature>
<sequence length="528" mass="57685">SFSLSLSLSLSMHVYIVPKGGGWPKGRMSFINESVGMKLGPADVGILFCCIVSLICKVKVFTLTQKDSHTSSVFFSTDTERFVQNSSTSPQTTPTAHSATLPVNVMSTSPIVTGGISQLQSNLGTDGYNGKPSVPFSNEQFTSSYGDDIVGTAVEVTDAFDIDEDYDEGPIMSLFSLPLTQRVMVGVSWLSVISNCLTYLLRPSQVLYAFFFCICDMVLHVMDGRLNRKGGGGGGGGSCSPASSISRFSGAATTTQKEGIATGANLRVGEKGCCLPATLSDRCTEVRPGASLKTNPLFLTEPKAYAYMEGEYTPSHTLRIKKADWRGESGGGWGKLRNVFKYWHYIIHRRALFIVVLNTAMLFVLVIFHIYHLFFWVGTMSGYLACCGTLYVLGCDVGVLLQLLGWLCTQHSSRLSSPLSLYSPVHVVATLRTFDLCSASLPPTGVMLNQWLSILYITQMVFSFASSILYFCMLLEEGEELYSTHMEFMRWYMGTIGLGLLDIARILLFGSILWLSGGPKKKLSSSLT</sequence>
<evidence type="ECO:0000313" key="2">
    <source>
        <dbReference type="EMBL" id="EKF32319.1"/>
    </source>
</evidence>